<dbReference type="SUPFAM" id="SSF89360">
    <property type="entry name" value="HesB-like domain"/>
    <property type="match status" value="1"/>
</dbReference>
<dbReference type="NCBIfam" id="NF038090">
    <property type="entry name" value="IscA_HesB_Se"/>
    <property type="match status" value="1"/>
</dbReference>
<protein>
    <submittedName>
        <fullName evidence="2">HesB/YadR/YfhF-family protein</fullName>
    </submittedName>
</protein>
<dbReference type="Pfam" id="PF01521">
    <property type="entry name" value="Fe-S_biosyn"/>
    <property type="match status" value="1"/>
</dbReference>
<dbReference type="Gene3D" id="2.60.300.12">
    <property type="entry name" value="HesB-like domain"/>
    <property type="match status" value="1"/>
</dbReference>
<dbReference type="RefSeq" id="WP_179981186.1">
    <property type="nucleotide sequence ID" value="NZ_LT608333.1"/>
</dbReference>
<proteinExistence type="predicted"/>
<accession>A0A212LA89</accession>
<feature type="domain" description="Core" evidence="1">
    <location>
        <begin position="2"/>
        <end position="78"/>
    </location>
</feature>
<dbReference type="AlphaFoldDB" id="A0A212LA89"/>
<name>A0A212LA89_9BACT</name>
<sequence>MLELTESAQKELAAYFEGKDKSDIRIYLAPGGCSGPRLALALDATTDEDQSEDQGGFTFCINKDLLAQVEGVKIDLTPMGFMVEPNVPLPQSEGGCSGCGGGCGTH</sequence>
<dbReference type="EMBL" id="FMJC01000002">
    <property type="protein sequence ID" value="SCM74492.1"/>
    <property type="molecule type" value="Genomic_DNA"/>
</dbReference>
<dbReference type="InterPro" id="IPR035903">
    <property type="entry name" value="HesB-like_dom_sf"/>
</dbReference>
<evidence type="ECO:0000313" key="2">
    <source>
        <dbReference type="EMBL" id="SCM74492.1"/>
    </source>
</evidence>
<reference evidence="2" key="1">
    <citation type="submission" date="2016-08" db="EMBL/GenBank/DDBJ databases">
        <authorList>
            <person name="Seilhamer J.J."/>
        </authorList>
    </citation>
    <scope>NUCLEOTIDE SEQUENCE</scope>
    <source>
        <strain evidence="2">86-1</strain>
    </source>
</reference>
<dbReference type="InterPro" id="IPR000361">
    <property type="entry name" value="ATAP_core_dom"/>
</dbReference>
<organism evidence="2">
    <name type="scientific">uncultured Desulfovibrio sp</name>
    <dbReference type="NCBI Taxonomy" id="167968"/>
    <lineage>
        <taxon>Bacteria</taxon>
        <taxon>Pseudomonadati</taxon>
        <taxon>Thermodesulfobacteriota</taxon>
        <taxon>Desulfovibrionia</taxon>
        <taxon>Desulfovibrionales</taxon>
        <taxon>Desulfovibrionaceae</taxon>
        <taxon>Desulfovibrio</taxon>
        <taxon>environmental samples</taxon>
    </lineage>
</organism>
<evidence type="ECO:0000259" key="1">
    <source>
        <dbReference type="Pfam" id="PF01521"/>
    </source>
</evidence>
<gene>
    <name evidence="2" type="ORF">KL86DES1_21974</name>
</gene>